<dbReference type="Proteomes" id="UP001341840">
    <property type="component" value="Unassembled WGS sequence"/>
</dbReference>
<keyword evidence="2" id="KW-1185">Reference proteome</keyword>
<gene>
    <name evidence="1" type="ORF">PIB30_088205</name>
</gene>
<feature type="non-terminal residue" evidence="1">
    <location>
        <position position="70"/>
    </location>
</feature>
<reference evidence="1 2" key="1">
    <citation type="journal article" date="2023" name="Plants (Basel)">
        <title>Bridging the Gap: Combining Genomics and Transcriptomics Approaches to Understand Stylosanthes scabra, an Orphan Legume from the Brazilian Caatinga.</title>
        <authorList>
            <person name="Ferreira-Neto J.R.C."/>
            <person name="da Silva M.D."/>
            <person name="Binneck E."/>
            <person name="de Melo N.F."/>
            <person name="da Silva R.H."/>
            <person name="de Melo A.L.T.M."/>
            <person name="Pandolfi V."/>
            <person name="Bustamante F.O."/>
            <person name="Brasileiro-Vidal A.C."/>
            <person name="Benko-Iseppon A.M."/>
        </authorList>
    </citation>
    <scope>NUCLEOTIDE SEQUENCE [LARGE SCALE GENOMIC DNA]</scope>
    <source>
        <tissue evidence="1">Leaves</tissue>
    </source>
</reference>
<proteinExistence type="predicted"/>
<evidence type="ECO:0000313" key="1">
    <source>
        <dbReference type="EMBL" id="MED6224858.1"/>
    </source>
</evidence>
<comment type="caution">
    <text evidence="1">The sequence shown here is derived from an EMBL/GenBank/DDBJ whole genome shotgun (WGS) entry which is preliminary data.</text>
</comment>
<sequence length="70" mass="7784">MEEDWRQRAERNGSSFRWYLWWHPLLEEAAAQETGMAEGLFPPPSRPSVLCLASLSPGSVAVNDPLPASS</sequence>
<dbReference type="EMBL" id="JASCZI010273449">
    <property type="protein sequence ID" value="MED6224858.1"/>
    <property type="molecule type" value="Genomic_DNA"/>
</dbReference>
<name>A0ABU6ZSA0_9FABA</name>
<protein>
    <submittedName>
        <fullName evidence="1">Uncharacterized protein</fullName>
    </submittedName>
</protein>
<evidence type="ECO:0000313" key="2">
    <source>
        <dbReference type="Proteomes" id="UP001341840"/>
    </source>
</evidence>
<organism evidence="1 2">
    <name type="scientific">Stylosanthes scabra</name>
    <dbReference type="NCBI Taxonomy" id="79078"/>
    <lineage>
        <taxon>Eukaryota</taxon>
        <taxon>Viridiplantae</taxon>
        <taxon>Streptophyta</taxon>
        <taxon>Embryophyta</taxon>
        <taxon>Tracheophyta</taxon>
        <taxon>Spermatophyta</taxon>
        <taxon>Magnoliopsida</taxon>
        <taxon>eudicotyledons</taxon>
        <taxon>Gunneridae</taxon>
        <taxon>Pentapetalae</taxon>
        <taxon>rosids</taxon>
        <taxon>fabids</taxon>
        <taxon>Fabales</taxon>
        <taxon>Fabaceae</taxon>
        <taxon>Papilionoideae</taxon>
        <taxon>50 kb inversion clade</taxon>
        <taxon>dalbergioids sensu lato</taxon>
        <taxon>Dalbergieae</taxon>
        <taxon>Pterocarpus clade</taxon>
        <taxon>Stylosanthes</taxon>
    </lineage>
</organism>
<accession>A0ABU6ZSA0</accession>